<dbReference type="Gene3D" id="1.10.540.10">
    <property type="entry name" value="Acyl-CoA dehydrogenase/oxidase, N-terminal domain"/>
    <property type="match status" value="1"/>
</dbReference>
<dbReference type="FunFam" id="2.40.110.10:FF:000011">
    <property type="entry name" value="Acyl-CoA dehydrogenase FadE34"/>
    <property type="match status" value="1"/>
</dbReference>
<dbReference type="Pfam" id="PF00441">
    <property type="entry name" value="Acyl-CoA_dh_1"/>
    <property type="match status" value="1"/>
</dbReference>
<dbReference type="InterPro" id="IPR036250">
    <property type="entry name" value="AcylCo_DH-like_C"/>
</dbReference>
<dbReference type="InterPro" id="IPR009075">
    <property type="entry name" value="AcylCo_DH/oxidase_C"/>
</dbReference>
<evidence type="ECO:0000256" key="6">
    <source>
        <dbReference type="RuleBase" id="RU362125"/>
    </source>
</evidence>
<dbReference type="SUPFAM" id="SSF47203">
    <property type="entry name" value="Acyl-CoA dehydrogenase C-terminal domain-like"/>
    <property type="match status" value="1"/>
</dbReference>
<comment type="cofactor">
    <cofactor evidence="1 6">
        <name>FAD</name>
        <dbReference type="ChEBI" id="CHEBI:57692"/>
    </cofactor>
</comment>
<dbReference type="Pfam" id="PF02771">
    <property type="entry name" value="Acyl-CoA_dh_N"/>
    <property type="match status" value="1"/>
</dbReference>
<dbReference type="PANTHER" id="PTHR43292">
    <property type="entry name" value="ACYL-COA DEHYDROGENASE"/>
    <property type="match status" value="1"/>
</dbReference>
<sequence>MGASGLEIDDRLDHGEKIDDPAVERAAAAASFDASAFRQEVRRFCRECMPADIAAMASKNQYFDREQRVRWQRLLADTGWFTAHWPRAHGGQDWGHLQRLILIEELERAGTPWIAHFGVSFIGPVLIEFGSPEQQQHYLPGVINSDTWWAQGFSEPGAGSDLGSLATRAVREAGGYRVNGQKTWTTMAQWADMMFCLVRTEQTQRRSDGISMLLIDLKSPGVTVRPIETYDACHHVNEVFLEDVFVPAENLVGTEGQGWAMARFIVERERLLVTEIGRAHRFLHELHALAAKVCDGGKPVSQSPSFRRRAAQLEVRYQALRATVYAAAIAADEGRHHPVDPSLLKIRGSELQQEILDAVIELIERSGLAYQSTALFGDIDGGSRGGAHIPGLIFDHLHSRLTSIYGGSNEIQRGIIAKALLQV</sequence>
<keyword evidence="5 6" id="KW-0560">Oxidoreductase</keyword>
<dbReference type="InterPro" id="IPR006091">
    <property type="entry name" value="Acyl-CoA_Oxase/DH_mid-dom"/>
</dbReference>
<feature type="domain" description="Acyl-CoA dehydrogenase/oxidase C-terminal" evidence="7">
    <location>
        <begin position="256"/>
        <end position="421"/>
    </location>
</feature>
<dbReference type="InterPro" id="IPR046373">
    <property type="entry name" value="Acyl-CoA_Oxase/DH_mid-dom_sf"/>
</dbReference>
<keyword evidence="3 6" id="KW-0285">Flavoprotein</keyword>
<comment type="similarity">
    <text evidence="2 6">Belongs to the acyl-CoA dehydrogenase family.</text>
</comment>
<name>A0A4R7PCM7_9GAMM</name>
<evidence type="ECO:0000256" key="2">
    <source>
        <dbReference type="ARBA" id="ARBA00009347"/>
    </source>
</evidence>
<dbReference type="AlphaFoldDB" id="A0A4R7PCM7"/>
<dbReference type="GO" id="GO:0016627">
    <property type="term" value="F:oxidoreductase activity, acting on the CH-CH group of donors"/>
    <property type="evidence" value="ECO:0007669"/>
    <property type="project" value="InterPro"/>
</dbReference>
<feature type="domain" description="Acyl-CoA oxidase/dehydrogenase middle" evidence="8">
    <location>
        <begin position="150"/>
        <end position="243"/>
    </location>
</feature>
<evidence type="ECO:0000259" key="9">
    <source>
        <dbReference type="Pfam" id="PF02771"/>
    </source>
</evidence>
<dbReference type="InterPro" id="IPR052161">
    <property type="entry name" value="Mycobact_Acyl-CoA_DH"/>
</dbReference>
<dbReference type="PANTHER" id="PTHR43292:SF3">
    <property type="entry name" value="ACYL-COA DEHYDROGENASE FADE29"/>
    <property type="match status" value="1"/>
</dbReference>
<accession>A0A4R7PCM7</accession>
<dbReference type="InterPro" id="IPR009100">
    <property type="entry name" value="AcylCoA_DH/oxidase_NM_dom_sf"/>
</dbReference>
<dbReference type="EMBL" id="SOBT01000008">
    <property type="protein sequence ID" value="TDU31492.1"/>
    <property type="molecule type" value="Genomic_DNA"/>
</dbReference>
<keyword evidence="11" id="KW-1185">Reference proteome</keyword>
<evidence type="ECO:0000256" key="5">
    <source>
        <dbReference type="ARBA" id="ARBA00023002"/>
    </source>
</evidence>
<evidence type="ECO:0000256" key="3">
    <source>
        <dbReference type="ARBA" id="ARBA00022630"/>
    </source>
</evidence>
<dbReference type="Gene3D" id="2.40.110.10">
    <property type="entry name" value="Butyryl-CoA Dehydrogenase, subunit A, domain 2"/>
    <property type="match status" value="1"/>
</dbReference>
<comment type="caution">
    <text evidence="10">The sequence shown here is derived from an EMBL/GenBank/DDBJ whole genome shotgun (WGS) entry which is preliminary data.</text>
</comment>
<evidence type="ECO:0000313" key="10">
    <source>
        <dbReference type="EMBL" id="TDU31492.1"/>
    </source>
</evidence>
<dbReference type="Gene3D" id="1.20.140.10">
    <property type="entry name" value="Butyryl-CoA Dehydrogenase, subunit A, domain 3"/>
    <property type="match status" value="1"/>
</dbReference>
<dbReference type="SUPFAM" id="SSF56645">
    <property type="entry name" value="Acyl-CoA dehydrogenase NM domain-like"/>
    <property type="match status" value="1"/>
</dbReference>
<proteinExistence type="inferred from homology"/>
<evidence type="ECO:0000259" key="8">
    <source>
        <dbReference type="Pfam" id="PF02770"/>
    </source>
</evidence>
<gene>
    <name evidence="10" type="ORF">DFR24_0862</name>
</gene>
<evidence type="ECO:0000259" key="7">
    <source>
        <dbReference type="Pfam" id="PF00441"/>
    </source>
</evidence>
<dbReference type="InterPro" id="IPR013786">
    <property type="entry name" value="AcylCoA_DH/ox_N"/>
</dbReference>
<dbReference type="GO" id="GO:0005886">
    <property type="term" value="C:plasma membrane"/>
    <property type="evidence" value="ECO:0007669"/>
    <property type="project" value="TreeGrafter"/>
</dbReference>
<feature type="domain" description="Acyl-CoA dehydrogenase/oxidase N-terminal" evidence="9">
    <location>
        <begin position="34"/>
        <end position="144"/>
    </location>
</feature>
<reference evidence="10 11" key="1">
    <citation type="submission" date="2019-03" db="EMBL/GenBank/DDBJ databases">
        <title>Genomic Encyclopedia of Type Strains, Phase IV (KMG-IV): sequencing the most valuable type-strain genomes for metagenomic binning, comparative biology and taxonomic classification.</title>
        <authorList>
            <person name="Goeker M."/>
        </authorList>
    </citation>
    <scope>NUCLEOTIDE SEQUENCE [LARGE SCALE GENOMIC DNA]</scope>
    <source>
        <strain evidence="10 11">DSM 26377</strain>
    </source>
</reference>
<organism evidence="10 11">
    <name type="scientific">Panacagrimonas perspica</name>
    <dbReference type="NCBI Taxonomy" id="381431"/>
    <lineage>
        <taxon>Bacteria</taxon>
        <taxon>Pseudomonadati</taxon>
        <taxon>Pseudomonadota</taxon>
        <taxon>Gammaproteobacteria</taxon>
        <taxon>Nevskiales</taxon>
        <taxon>Nevskiaceae</taxon>
        <taxon>Panacagrimonas</taxon>
    </lineage>
</organism>
<keyword evidence="4 6" id="KW-0274">FAD</keyword>
<evidence type="ECO:0000313" key="11">
    <source>
        <dbReference type="Proteomes" id="UP000295341"/>
    </source>
</evidence>
<dbReference type="GO" id="GO:0050660">
    <property type="term" value="F:flavin adenine dinucleotide binding"/>
    <property type="evidence" value="ECO:0007669"/>
    <property type="project" value="InterPro"/>
</dbReference>
<protein>
    <submittedName>
        <fullName evidence="10">Alkylation response protein AidB-like acyl-CoA dehydrogenase</fullName>
    </submittedName>
</protein>
<dbReference type="Proteomes" id="UP000295341">
    <property type="component" value="Unassembled WGS sequence"/>
</dbReference>
<dbReference type="Pfam" id="PF02770">
    <property type="entry name" value="Acyl-CoA_dh_M"/>
    <property type="match status" value="1"/>
</dbReference>
<evidence type="ECO:0000256" key="4">
    <source>
        <dbReference type="ARBA" id="ARBA00022827"/>
    </source>
</evidence>
<evidence type="ECO:0000256" key="1">
    <source>
        <dbReference type="ARBA" id="ARBA00001974"/>
    </source>
</evidence>
<dbReference type="InterPro" id="IPR037069">
    <property type="entry name" value="AcylCoA_DH/ox_N_sf"/>
</dbReference>